<proteinExistence type="predicted"/>
<gene>
    <name evidence="1" type="ORF">P409_27630</name>
</gene>
<accession>A0A0A0D2W2</accession>
<reference evidence="1 2" key="1">
    <citation type="submission" date="2014-01" db="EMBL/GenBank/DDBJ databases">
        <title>Genome sequence determination for a cystic fibrosis isolate, Inquilinus limosus.</title>
        <authorList>
            <person name="Pino M."/>
            <person name="Di Conza J."/>
            <person name="Gutkind G."/>
        </authorList>
    </citation>
    <scope>NUCLEOTIDE SEQUENCE [LARGE SCALE GENOMIC DNA]</scope>
    <source>
        <strain evidence="1 2">MP06</strain>
    </source>
</reference>
<dbReference type="EMBL" id="JANX01000530">
    <property type="protein sequence ID" value="KGM31362.1"/>
    <property type="molecule type" value="Genomic_DNA"/>
</dbReference>
<evidence type="ECO:0000313" key="1">
    <source>
        <dbReference type="EMBL" id="KGM31362.1"/>
    </source>
</evidence>
<name>A0A0A0D2W2_9PROT</name>
<dbReference type="Proteomes" id="UP000029995">
    <property type="component" value="Unassembled WGS sequence"/>
</dbReference>
<evidence type="ECO:0000313" key="2">
    <source>
        <dbReference type="Proteomes" id="UP000029995"/>
    </source>
</evidence>
<dbReference type="AlphaFoldDB" id="A0A0A0D2W2"/>
<organism evidence="1 2">
    <name type="scientific">Inquilinus limosus MP06</name>
    <dbReference type="NCBI Taxonomy" id="1398085"/>
    <lineage>
        <taxon>Bacteria</taxon>
        <taxon>Pseudomonadati</taxon>
        <taxon>Pseudomonadota</taxon>
        <taxon>Alphaproteobacteria</taxon>
        <taxon>Rhodospirillales</taxon>
        <taxon>Rhodospirillaceae</taxon>
        <taxon>Inquilinus</taxon>
    </lineage>
</organism>
<sequence length="137" mass="14766">MAADDLVRREEFFYADCVLASDSRIIGFSVSDGAFVIGEDLSADDLDTTDIFGNFRVEIDGALYVGGEASAHGSCGFFYKMTGGHLDWALMSLESEPFMGVERCDGGIRFLAASGAAWTVRGDAVTRIHVQPRPSGR</sequence>
<protein>
    <submittedName>
        <fullName evidence="1">Uncharacterized protein</fullName>
    </submittedName>
</protein>
<dbReference type="OrthoDB" id="9034463at2"/>
<comment type="caution">
    <text evidence="1">The sequence shown here is derived from an EMBL/GenBank/DDBJ whole genome shotgun (WGS) entry which is preliminary data.</text>
</comment>
<dbReference type="RefSeq" id="WP_034845978.1">
    <property type="nucleotide sequence ID" value="NZ_JANX01000530.1"/>
</dbReference>